<protein>
    <recommendedName>
        <fullName evidence="1">H-type lectin domain-containing protein</fullName>
    </recommendedName>
</protein>
<dbReference type="GO" id="GO:0009986">
    <property type="term" value="C:cell surface"/>
    <property type="evidence" value="ECO:0007669"/>
    <property type="project" value="TreeGrafter"/>
</dbReference>
<accession>A0A7C9LB89</accession>
<dbReference type="PANTHER" id="PTHR46938">
    <property type="entry name" value="DISCOIDIN-1 SUBUNIT A-RELATED-RELATED"/>
    <property type="match status" value="1"/>
</dbReference>
<organism evidence="2 3">
    <name type="scientific">Sediminimonas qiaohouensis</name>
    <dbReference type="NCBI Taxonomy" id="552061"/>
    <lineage>
        <taxon>Bacteria</taxon>
        <taxon>Pseudomonadati</taxon>
        <taxon>Pseudomonadota</taxon>
        <taxon>Alphaproteobacteria</taxon>
        <taxon>Rhodobacterales</taxon>
        <taxon>Roseobacteraceae</taxon>
        <taxon>Sediminimonas</taxon>
    </lineage>
</organism>
<sequence>MAKRIKGHLIAVDQGEEILFSDFEDDGDMWSGEGPRERRKTIAFSEPFAQPPRVHCGLSMWDMDHGHNQRADLTTEEVTSDGFTVVFRTWGDTRIARVRIAWMAIGAAVDDDQWQLY</sequence>
<dbReference type="GO" id="GO:0098609">
    <property type="term" value="P:cell-cell adhesion"/>
    <property type="evidence" value="ECO:0007669"/>
    <property type="project" value="TreeGrafter"/>
</dbReference>
<dbReference type="SUPFAM" id="SSF141086">
    <property type="entry name" value="Agglutinin HPA-like"/>
    <property type="match status" value="1"/>
</dbReference>
<dbReference type="Proteomes" id="UP000483078">
    <property type="component" value="Unassembled WGS sequence"/>
</dbReference>
<gene>
    <name evidence="2" type="ORF">FH759_09640</name>
</gene>
<dbReference type="InterPro" id="IPR052487">
    <property type="entry name" value="Galactose-binding_lectin"/>
</dbReference>
<evidence type="ECO:0000313" key="2">
    <source>
        <dbReference type="EMBL" id="MTJ04938.1"/>
    </source>
</evidence>
<dbReference type="GO" id="GO:0030247">
    <property type="term" value="F:polysaccharide binding"/>
    <property type="evidence" value="ECO:0007669"/>
    <property type="project" value="TreeGrafter"/>
</dbReference>
<evidence type="ECO:0000259" key="1">
    <source>
        <dbReference type="Pfam" id="PF09458"/>
    </source>
</evidence>
<dbReference type="RefSeq" id="WP_273249678.1">
    <property type="nucleotide sequence ID" value="NZ_VENJ01000012.1"/>
</dbReference>
<feature type="domain" description="H-type lectin" evidence="1">
    <location>
        <begin position="40"/>
        <end position="105"/>
    </location>
</feature>
<dbReference type="Pfam" id="PF09458">
    <property type="entry name" value="H_lectin"/>
    <property type="match status" value="1"/>
</dbReference>
<dbReference type="AlphaFoldDB" id="A0A7C9LB89"/>
<evidence type="ECO:0000313" key="3">
    <source>
        <dbReference type="Proteomes" id="UP000483078"/>
    </source>
</evidence>
<dbReference type="EMBL" id="VENJ01000012">
    <property type="protein sequence ID" value="MTJ04938.1"/>
    <property type="molecule type" value="Genomic_DNA"/>
</dbReference>
<dbReference type="GO" id="GO:0070492">
    <property type="term" value="F:oligosaccharide binding"/>
    <property type="evidence" value="ECO:0007669"/>
    <property type="project" value="TreeGrafter"/>
</dbReference>
<dbReference type="GO" id="GO:0098636">
    <property type="term" value="C:protein complex involved in cell adhesion"/>
    <property type="evidence" value="ECO:0007669"/>
    <property type="project" value="TreeGrafter"/>
</dbReference>
<dbReference type="InterPro" id="IPR019019">
    <property type="entry name" value="H-type_lectin_domain"/>
</dbReference>
<name>A0A7C9LB89_9RHOB</name>
<comment type="caution">
    <text evidence="2">The sequence shown here is derived from an EMBL/GenBank/DDBJ whole genome shotgun (WGS) entry which is preliminary data.</text>
</comment>
<proteinExistence type="predicted"/>
<dbReference type="GO" id="GO:0046871">
    <property type="term" value="F:N-acetylgalactosamine binding"/>
    <property type="evidence" value="ECO:0007669"/>
    <property type="project" value="TreeGrafter"/>
</dbReference>
<reference evidence="2 3" key="1">
    <citation type="submission" date="2019-06" db="EMBL/GenBank/DDBJ databases">
        <title>Enrichment of Autotrophic Halophilic Microorganisms from Red Sea Brine Pool Using Microbial Electrosynthesis System.</title>
        <authorList>
            <person name="Alqahtani M.F."/>
            <person name="Bajracharya S."/>
            <person name="Katuri K.P."/>
            <person name="Ali M."/>
            <person name="Saikaly P.E."/>
        </authorList>
    </citation>
    <scope>NUCLEOTIDE SEQUENCE [LARGE SCALE GENOMIC DNA]</scope>
    <source>
        <strain evidence="2">MES6</strain>
    </source>
</reference>
<dbReference type="InterPro" id="IPR037221">
    <property type="entry name" value="H-type_lectin_dom_sf"/>
</dbReference>
<dbReference type="GO" id="GO:0045335">
    <property type="term" value="C:phagocytic vesicle"/>
    <property type="evidence" value="ECO:0007669"/>
    <property type="project" value="TreeGrafter"/>
</dbReference>
<dbReference type="Gene3D" id="2.60.40.2080">
    <property type="match status" value="1"/>
</dbReference>